<evidence type="ECO:0000313" key="4">
    <source>
        <dbReference type="RefSeq" id="XP_017329107.1"/>
    </source>
</evidence>
<dbReference type="Proteomes" id="UP000221080">
    <property type="component" value="Chromosome 8"/>
</dbReference>
<name>A0A2D0REZ2_ICTPU</name>
<sequence length="376" mass="41513">MVQEFHVLRCFSCRTFQVQQVKKSKKWSCKLCGEKQSLIKEYGRGTGADCRRHVQKLNSLRGELLEVETERARTRWEEEEEECGVEVGPGDETQNLEQKTRVVSRWSKYVDRGENGPEGDDEHQEEEENVYTDTEQCRQRNIRKRKKSSTSGDARGRGTAGGDEDADAARCGAMRLPSQPRRHGDTVKPSPLVSHSSKGFPRTSTSQRTDALCCSPAASLGSEHISAYNGSQSSAGADKQSSAELSTMSLKPSVPLSSFFATSSFHQHPTQSKPQANDSKWARFLPSVCVEDDEDEVPLQNAGSRMSSGGSEGALVAKVFSVEKCRAGNVYELPSSPNITSRPVGSHKPLPTAKRPCPALSFNTLFHTNEDFDDTY</sequence>
<dbReference type="OrthoDB" id="5960226at2759"/>
<dbReference type="OMA" id="SEECGYP"/>
<dbReference type="GO" id="GO:0003682">
    <property type="term" value="F:chromatin binding"/>
    <property type="evidence" value="ECO:0007669"/>
    <property type="project" value="TreeGrafter"/>
</dbReference>
<proteinExistence type="predicted"/>
<feature type="region of interest" description="Disordered" evidence="1">
    <location>
        <begin position="78"/>
        <end position="208"/>
    </location>
</feature>
<evidence type="ECO:0000259" key="2">
    <source>
        <dbReference type="Pfam" id="PF15749"/>
    </source>
</evidence>
<dbReference type="GO" id="GO:0007095">
    <property type="term" value="P:mitotic G2 DNA damage checkpoint signaling"/>
    <property type="evidence" value="ECO:0007669"/>
    <property type="project" value="TreeGrafter"/>
</dbReference>
<dbReference type="PANTHER" id="PTHR15863">
    <property type="entry name" value="MRN COMPLEX-INTERACTING PROTEIN"/>
    <property type="match status" value="1"/>
</dbReference>
<dbReference type="Pfam" id="PF15749">
    <property type="entry name" value="MRNIP"/>
    <property type="match status" value="1"/>
</dbReference>
<evidence type="ECO:0000256" key="1">
    <source>
        <dbReference type="SAM" id="MobiDB-lite"/>
    </source>
</evidence>
<keyword evidence="3" id="KW-1185">Reference proteome</keyword>
<evidence type="ECO:0000313" key="3">
    <source>
        <dbReference type="Proteomes" id="UP000221080"/>
    </source>
</evidence>
<dbReference type="STRING" id="7998.ENSIPUP00000019118"/>
<feature type="compositionally biased region" description="Polar residues" evidence="1">
    <location>
        <begin position="228"/>
        <end position="248"/>
    </location>
</feature>
<reference evidence="4" key="2">
    <citation type="submission" date="2025-08" db="UniProtKB">
        <authorList>
            <consortium name="RefSeq"/>
        </authorList>
    </citation>
    <scope>IDENTIFICATION</scope>
    <source>
        <tissue evidence="4">Blood</tissue>
    </source>
</reference>
<dbReference type="GO" id="GO:0005634">
    <property type="term" value="C:nucleus"/>
    <property type="evidence" value="ECO:0007669"/>
    <property type="project" value="TreeGrafter"/>
</dbReference>
<gene>
    <name evidence="4" type="primary">mrnip</name>
</gene>
<dbReference type="GeneID" id="108268582"/>
<dbReference type="InterPro" id="IPR032739">
    <property type="entry name" value="MRNIP"/>
</dbReference>
<feature type="region of interest" description="Disordered" evidence="1">
    <location>
        <begin position="227"/>
        <end position="248"/>
    </location>
</feature>
<dbReference type="PANTHER" id="PTHR15863:SF2">
    <property type="entry name" value="MRN COMPLEX-INTERACTING PROTEIN"/>
    <property type="match status" value="1"/>
</dbReference>
<dbReference type="RefSeq" id="XP_017329107.1">
    <property type="nucleotide sequence ID" value="XM_017473618.3"/>
</dbReference>
<protein>
    <submittedName>
        <fullName evidence="4">MRN complex-interacting protein isoform X1</fullName>
    </submittedName>
</protein>
<feature type="compositionally biased region" description="Acidic residues" evidence="1">
    <location>
        <begin position="117"/>
        <end position="130"/>
    </location>
</feature>
<accession>A0A2D0REZ2</accession>
<organism evidence="3 4">
    <name type="scientific">Ictalurus punctatus</name>
    <name type="common">Channel catfish</name>
    <name type="synonym">Silurus punctatus</name>
    <dbReference type="NCBI Taxonomy" id="7998"/>
    <lineage>
        <taxon>Eukaryota</taxon>
        <taxon>Metazoa</taxon>
        <taxon>Chordata</taxon>
        <taxon>Craniata</taxon>
        <taxon>Vertebrata</taxon>
        <taxon>Euteleostomi</taxon>
        <taxon>Actinopterygii</taxon>
        <taxon>Neopterygii</taxon>
        <taxon>Teleostei</taxon>
        <taxon>Ostariophysi</taxon>
        <taxon>Siluriformes</taxon>
        <taxon>Ictaluridae</taxon>
        <taxon>Ictalurus</taxon>
    </lineage>
</organism>
<dbReference type="AlphaFoldDB" id="A0A2D0REZ2"/>
<reference evidence="3" key="1">
    <citation type="journal article" date="2016" name="Nat. Commun.">
        <title>The channel catfish genome sequence provides insights into the evolution of scale formation in teleosts.</title>
        <authorList>
            <person name="Liu Z."/>
            <person name="Liu S."/>
            <person name="Yao J."/>
            <person name="Bao L."/>
            <person name="Zhang J."/>
            <person name="Li Y."/>
            <person name="Jiang C."/>
            <person name="Sun L."/>
            <person name="Wang R."/>
            <person name="Zhang Y."/>
            <person name="Zhou T."/>
            <person name="Zeng Q."/>
            <person name="Fu Q."/>
            <person name="Gao S."/>
            <person name="Li N."/>
            <person name="Koren S."/>
            <person name="Jiang Y."/>
            <person name="Zimin A."/>
            <person name="Xu P."/>
            <person name="Phillippy A.M."/>
            <person name="Geng X."/>
            <person name="Song L."/>
            <person name="Sun F."/>
            <person name="Li C."/>
            <person name="Wang X."/>
            <person name="Chen A."/>
            <person name="Jin Y."/>
            <person name="Yuan Z."/>
            <person name="Yang Y."/>
            <person name="Tan S."/>
            <person name="Peatman E."/>
            <person name="Lu J."/>
            <person name="Qin Z."/>
            <person name="Dunham R."/>
            <person name="Li Z."/>
            <person name="Sonstegard T."/>
            <person name="Feng J."/>
            <person name="Danzmann R.G."/>
            <person name="Schroeder S."/>
            <person name="Scheffler B."/>
            <person name="Duke M.V."/>
            <person name="Ballard L."/>
            <person name="Kucuktas H."/>
            <person name="Kaltenboeck L."/>
            <person name="Liu H."/>
            <person name="Armbruster J."/>
            <person name="Xie Y."/>
            <person name="Kirby M.L."/>
            <person name="Tian Y."/>
            <person name="Flanagan M.E."/>
            <person name="Mu W."/>
            <person name="Waldbieser G.C."/>
        </authorList>
    </citation>
    <scope>NUCLEOTIDE SEQUENCE [LARGE SCALE GENOMIC DNA]</scope>
    <source>
        <strain evidence="3">SDA103</strain>
    </source>
</reference>
<feature type="compositionally biased region" description="Polar residues" evidence="1">
    <location>
        <begin position="193"/>
        <end position="208"/>
    </location>
</feature>
<dbReference type="InterPro" id="IPR049472">
    <property type="entry name" value="MRNIP_N"/>
</dbReference>
<dbReference type="CTD" id="51149"/>
<feature type="domain" description="MRN complex-interacting protein N-terminal" evidence="2">
    <location>
        <begin position="7"/>
        <end position="109"/>
    </location>
</feature>
<dbReference type="KEGG" id="ipu:108268582"/>